<name>A0A5C3QU28_9AGAR</name>
<dbReference type="SUPFAM" id="SSF57716">
    <property type="entry name" value="Glucocorticoid receptor-like (DNA-binding domain)"/>
    <property type="match status" value="2"/>
</dbReference>
<feature type="region of interest" description="Disordered" evidence="8">
    <location>
        <begin position="209"/>
        <end position="370"/>
    </location>
</feature>
<evidence type="ECO:0000256" key="4">
    <source>
        <dbReference type="ARBA" id="ARBA00022833"/>
    </source>
</evidence>
<dbReference type="GO" id="GO:0005634">
    <property type="term" value="C:nucleus"/>
    <property type="evidence" value="ECO:0007669"/>
    <property type="project" value="UniProtKB-SubCell"/>
</dbReference>
<keyword evidence="11" id="KW-1185">Reference proteome</keyword>
<gene>
    <name evidence="10" type="ORF">BDV98DRAFT_277901</name>
</gene>
<dbReference type="PRINTS" id="PR00619">
    <property type="entry name" value="GATAZNFINGER"/>
</dbReference>
<evidence type="ECO:0000256" key="8">
    <source>
        <dbReference type="SAM" id="MobiDB-lite"/>
    </source>
</evidence>
<dbReference type="Proteomes" id="UP000305067">
    <property type="component" value="Unassembled WGS sequence"/>
</dbReference>
<feature type="region of interest" description="Disordered" evidence="8">
    <location>
        <begin position="442"/>
        <end position="466"/>
    </location>
</feature>
<dbReference type="OrthoDB" id="515401at2759"/>
<dbReference type="Gene3D" id="3.30.50.10">
    <property type="entry name" value="Erythroid Transcription Factor GATA-1, subunit A"/>
    <property type="match status" value="2"/>
</dbReference>
<evidence type="ECO:0000313" key="11">
    <source>
        <dbReference type="Proteomes" id="UP000305067"/>
    </source>
</evidence>
<feature type="compositionally biased region" description="Low complexity" evidence="8">
    <location>
        <begin position="731"/>
        <end position="754"/>
    </location>
</feature>
<comment type="subcellular location">
    <subcellularLocation>
        <location evidence="1">Nucleus</location>
    </subcellularLocation>
</comment>
<evidence type="ECO:0000256" key="1">
    <source>
        <dbReference type="ARBA" id="ARBA00004123"/>
    </source>
</evidence>
<keyword evidence="5" id="KW-0539">Nucleus</keyword>
<dbReference type="PROSITE" id="PS00344">
    <property type="entry name" value="GATA_ZN_FINGER_1"/>
    <property type="match status" value="1"/>
</dbReference>
<feature type="compositionally biased region" description="Low complexity" evidence="8">
    <location>
        <begin position="823"/>
        <end position="832"/>
    </location>
</feature>
<keyword evidence="4" id="KW-0862">Zinc</keyword>
<feature type="compositionally biased region" description="Basic and acidic residues" evidence="8">
    <location>
        <begin position="211"/>
        <end position="229"/>
    </location>
</feature>
<evidence type="ECO:0000256" key="7">
    <source>
        <dbReference type="SAM" id="Coils"/>
    </source>
</evidence>
<feature type="domain" description="GATA-type" evidence="9">
    <location>
        <begin position="74"/>
        <end position="129"/>
    </location>
</feature>
<evidence type="ECO:0000313" key="10">
    <source>
        <dbReference type="EMBL" id="TFL04898.1"/>
    </source>
</evidence>
<keyword evidence="3 6" id="KW-0863">Zinc-finger</keyword>
<dbReference type="PROSITE" id="PS50114">
    <property type="entry name" value="GATA_ZN_FINGER_2"/>
    <property type="match status" value="2"/>
</dbReference>
<dbReference type="SMART" id="SM00401">
    <property type="entry name" value="ZnF_GATA"/>
    <property type="match status" value="2"/>
</dbReference>
<dbReference type="GO" id="GO:0008270">
    <property type="term" value="F:zinc ion binding"/>
    <property type="evidence" value="ECO:0007669"/>
    <property type="project" value="UniProtKB-KW"/>
</dbReference>
<sequence length="887" mass="92679">MSPPATNSPAQISNLLILPQFQQQLPQATHQTHPTDSSAELASSSSTFTTGQSTQQQQQQSQAQLPAGLSPLLASARIPCVNCGTLDTPLWRRDPEGNPVCNACGLYQKSRRMPRPSSLARTPPPRPARSPQPSAPSSLFQTHPAPSDSSTRPAAARCLPKRAPASITVSAGGTCPGDGRCDGTGGTPGCSGCPTYNNALAAGLIQPDPVPVEHEEPSPAGRFQDEHQGGHQHQPHRHQPDRLGRSGLAQNQSQPTGELAPGQHAGMMAISQRRDGAASPSSPALVDPASSLNTSSVPTPSHPSSLPFPTHPQSPSSSSHPHQGYPHPHSSSQSTSHSHPHAHPSSSSQHGAPPNQSSHQAGSPSTSLNVDNANADMVAKKAKPPAGVGALSCANCGTSTTPLWRRDDVGNNICNAFGLYFKLHGTHRPNSMKKSVIKRRKRVPAAGVQTSPSAKSGVLTDSESRMSDQAAAEALVAVGLSMTHSSGEDNDERGVQLKRKRQRRSMGDPGRRRASHNGMGGEDSGIEDDDREESESPRIRQRHPVPVRTNSGSFHHHHHSHHHHHPNHSASAPPTQQGYSAHHPHHPHLPYELPPLPSMAPGFPFLLGGPGGNGTSTPGATQSYIRSGSGAPSRAHSPSNPGGINGSHGGTLPTNGLTSHHILPPPHGLFYPGHPVHGSHAPTYNGGVPTVGDLERHYSELNEQKKRLEEMVEKTDRMMRGVKRGLDEMRGAAPAGASASAAPSPSVAPVNAGGESEDVDGDADADASADDGSGDRTLTPERTFARSPLGSSQPTLAQHHGHGSPASRHGDDTGSVNGSVNGSIASIQSSSSTVVGEGLSKSLPMMLPIHREHRAETIKTLGLGMGMTGGNVWPVTMVGGGDVAMRS</sequence>
<feature type="region of interest" description="Disordered" evidence="8">
    <location>
        <begin position="112"/>
        <end position="161"/>
    </location>
</feature>
<dbReference type="InterPro" id="IPR000679">
    <property type="entry name" value="Znf_GATA"/>
</dbReference>
<feature type="region of interest" description="Disordered" evidence="8">
    <location>
        <begin position="730"/>
        <end position="834"/>
    </location>
</feature>
<dbReference type="CDD" id="cd00202">
    <property type="entry name" value="ZnF_GATA"/>
    <property type="match status" value="2"/>
</dbReference>
<dbReference type="GO" id="GO:0000978">
    <property type="term" value="F:RNA polymerase II cis-regulatory region sequence-specific DNA binding"/>
    <property type="evidence" value="ECO:0007669"/>
    <property type="project" value="TreeGrafter"/>
</dbReference>
<feature type="coiled-coil region" evidence="7">
    <location>
        <begin position="691"/>
        <end position="718"/>
    </location>
</feature>
<protein>
    <recommendedName>
        <fullName evidence="9">GATA-type domain-containing protein</fullName>
    </recommendedName>
</protein>
<feature type="compositionally biased region" description="Acidic residues" evidence="8">
    <location>
        <begin position="755"/>
        <end position="769"/>
    </location>
</feature>
<reference evidence="10 11" key="1">
    <citation type="journal article" date="2019" name="Nat. Ecol. Evol.">
        <title>Megaphylogeny resolves global patterns of mushroom evolution.</title>
        <authorList>
            <person name="Varga T."/>
            <person name="Krizsan K."/>
            <person name="Foldi C."/>
            <person name="Dima B."/>
            <person name="Sanchez-Garcia M."/>
            <person name="Sanchez-Ramirez S."/>
            <person name="Szollosi G.J."/>
            <person name="Szarkandi J.G."/>
            <person name="Papp V."/>
            <person name="Albert L."/>
            <person name="Andreopoulos W."/>
            <person name="Angelini C."/>
            <person name="Antonin V."/>
            <person name="Barry K.W."/>
            <person name="Bougher N.L."/>
            <person name="Buchanan P."/>
            <person name="Buyck B."/>
            <person name="Bense V."/>
            <person name="Catcheside P."/>
            <person name="Chovatia M."/>
            <person name="Cooper J."/>
            <person name="Damon W."/>
            <person name="Desjardin D."/>
            <person name="Finy P."/>
            <person name="Geml J."/>
            <person name="Haridas S."/>
            <person name="Hughes K."/>
            <person name="Justo A."/>
            <person name="Karasinski D."/>
            <person name="Kautmanova I."/>
            <person name="Kiss B."/>
            <person name="Kocsube S."/>
            <person name="Kotiranta H."/>
            <person name="LaButti K.M."/>
            <person name="Lechner B.E."/>
            <person name="Liimatainen K."/>
            <person name="Lipzen A."/>
            <person name="Lukacs Z."/>
            <person name="Mihaltcheva S."/>
            <person name="Morgado L.N."/>
            <person name="Niskanen T."/>
            <person name="Noordeloos M.E."/>
            <person name="Ohm R.A."/>
            <person name="Ortiz-Santana B."/>
            <person name="Ovrebo C."/>
            <person name="Racz N."/>
            <person name="Riley R."/>
            <person name="Savchenko A."/>
            <person name="Shiryaev A."/>
            <person name="Soop K."/>
            <person name="Spirin V."/>
            <person name="Szebenyi C."/>
            <person name="Tomsovsky M."/>
            <person name="Tulloss R.E."/>
            <person name="Uehling J."/>
            <person name="Grigoriev I.V."/>
            <person name="Vagvolgyi C."/>
            <person name="Papp T."/>
            <person name="Martin F.M."/>
            <person name="Miettinen O."/>
            <person name="Hibbett D.S."/>
            <person name="Nagy L.G."/>
        </authorList>
    </citation>
    <scope>NUCLEOTIDE SEQUENCE [LARGE SCALE GENOMIC DNA]</scope>
    <source>
        <strain evidence="10 11">CBS 309.79</strain>
    </source>
</reference>
<feature type="domain" description="GATA-type" evidence="9">
    <location>
        <begin position="387"/>
        <end position="440"/>
    </location>
</feature>
<evidence type="ECO:0000256" key="3">
    <source>
        <dbReference type="ARBA" id="ARBA00022771"/>
    </source>
</evidence>
<dbReference type="InterPro" id="IPR039355">
    <property type="entry name" value="Transcription_factor_GATA"/>
</dbReference>
<feature type="compositionally biased region" description="Pro residues" evidence="8">
    <location>
        <begin position="122"/>
        <end position="134"/>
    </location>
</feature>
<dbReference type="STRING" id="1884261.A0A5C3QU28"/>
<dbReference type="GO" id="GO:0000122">
    <property type="term" value="P:negative regulation of transcription by RNA polymerase II"/>
    <property type="evidence" value="ECO:0007669"/>
    <property type="project" value="TreeGrafter"/>
</dbReference>
<evidence type="ECO:0000256" key="2">
    <source>
        <dbReference type="ARBA" id="ARBA00022723"/>
    </source>
</evidence>
<dbReference type="PANTHER" id="PTHR10071">
    <property type="entry name" value="TRANSCRIPTION FACTOR GATA FAMILY MEMBER"/>
    <property type="match status" value="1"/>
</dbReference>
<feature type="compositionally biased region" description="Basic residues" evidence="8">
    <location>
        <begin position="554"/>
        <end position="567"/>
    </location>
</feature>
<dbReference type="PANTHER" id="PTHR10071:SF281">
    <property type="entry name" value="BOX A-BINDING FACTOR-RELATED"/>
    <property type="match status" value="1"/>
</dbReference>
<dbReference type="GO" id="GO:0045944">
    <property type="term" value="P:positive regulation of transcription by RNA polymerase II"/>
    <property type="evidence" value="ECO:0007669"/>
    <property type="project" value="TreeGrafter"/>
</dbReference>
<organism evidence="10 11">
    <name type="scientific">Pterulicium gracile</name>
    <dbReference type="NCBI Taxonomy" id="1884261"/>
    <lineage>
        <taxon>Eukaryota</taxon>
        <taxon>Fungi</taxon>
        <taxon>Dikarya</taxon>
        <taxon>Basidiomycota</taxon>
        <taxon>Agaricomycotina</taxon>
        <taxon>Agaricomycetes</taxon>
        <taxon>Agaricomycetidae</taxon>
        <taxon>Agaricales</taxon>
        <taxon>Pleurotineae</taxon>
        <taxon>Pterulaceae</taxon>
        <taxon>Pterulicium</taxon>
    </lineage>
</organism>
<keyword evidence="7" id="KW-0175">Coiled coil</keyword>
<feature type="region of interest" description="Disordered" evidence="8">
    <location>
        <begin position="482"/>
        <end position="675"/>
    </location>
</feature>
<evidence type="ECO:0000259" key="9">
    <source>
        <dbReference type="PROSITE" id="PS50114"/>
    </source>
</evidence>
<dbReference type="AlphaFoldDB" id="A0A5C3QU28"/>
<keyword evidence="2" id="KW-0479">Metal-binding</keyword>
<evidence type="ECO:0000256" key="6">
    <source>
        <dbReference type="PROSITE-ProRule" id="PRU00094"/>
    </source>
</evidence>
<dbReference type="Pfam" id="PF00320">
    <property type="entry name" value="GATA"/>
    <property type="match status" value="2"/>
</dbReference>
<proteinExistence type="predicted"/>
<feature type="region of interest" description="Disordered" evidence="8">
    <location>
        <begin position="25"/>
        <end position="65"/>
    </location>
</feature>
<dbReference type="InterPro" id="IPR013088">
    <property type="entry name" value="Znf_NHR/GATA"/>
</dbReference>
<feature type="compositionally biased region" description="Acidic residues" evidence="8">
    <location>
        <begin position="524"/>
        <end position="533"/>
    </location>
</feature>
<feature type="compositionally biased region" description="Polar residues" evidence="8">
    <location>
        <begin position="355"/>
        <end position="370"/>
    </location>
</feature>
<dbReference type="GO" id="GO:0000981">
    <property type="term" value="F:DNA-binding transcription factor activity, RNA polymerase II-specific"/>
    <property type="evidence" value="ECO:0007669"/>
    <property type="project" value="TreeGrafter"/>
</dbReference>
<feature type="compositionally biased region" description="Low complexity" evidence="8">
    <location>
        <begin position="295"/>
        <end position="354"/>
    </location>
</feature>
<accession>A0A5C3QU28</accession>
<dbReference type="EMBL" id="ML178817">
    <property type="protein sequence ID" value="TFL04898.1"/>
    <property type="molecule type" value="Genomic_DNA"/>
</dbReference>
<evidence type="ECO:0000256" key="5">
    <source>
        <dbReference type="ARBA" id="ARBA00023242"/>
    </source>
</evidence>